<dbReference type="GO" id="GO:0030174">
    <property type="term" value="P:regulation of DNA-templated DNA replication initiation"/>
    <property type="evidence" value="ECO:0007669"/>
    <property type="project" value="InterPro"/>
</dbReference>
<dbReference type="PANTHER" id="PTHR28637:SF1">
    <property type="entry name" value="DNA REPLICATION FACTOR CDT1"/>
    <property type="match status" value="1"/>
</dbReference>
<gene>
    <name evidence="3" type="ORF">ACMD2_24234</name>
</gene>
<feature type="region of interest" description="Disordered" evidence="1">
    <location>
        <begin position="239"/>
        <end position="262"/>
    </location>
</feature>
<dbReference type="GO" id="GO:0071163">
    <property type="term" value="P:DNA replication preinitiation complex assembly"/>
    <property type="evidence" value="ECO:0007669"/>
    <property type="project" value="InterPro"/>
</dbReference>
<dbReference type="GO" id="GO:0070182">
    <property type="term" value="F:DNA polymerase binding"/>
    <property type="evidence" value="ECO:0007669"/>
    <property type="project" value="TreeGrafter"/>
</dbReference>
<accession>A0A199UZ93</accession>
<comment type="caution">
    <text evidence="3">The sequence shown here is derived from an EMBL/GenBank/DDBJ whole genome shotgun (WGS) entry which is preliminary data.</text>
</comment>
<feature type="domain" description="CDT1 Geminin-binding" evidence="2">
    <location>
        <begin position="113"/>
        <end position="245"/>
    </location>
</feature>
<evidence type="ECO:0000259" key="2">
    <source>
        <dbReference type="SMART" id="SM01075"/>
    </source>
</evidence>
<feature type="region of interest" description="Disordered" evidence="1">
    <location>
        <begin position="61"/>
        <end position="80"/>
    </location>
</feature>
<dbReference type="GO" id="GO:0000278">
    <property type="term" value="P:mitotic cell cycle"/>
    <property type="evidence" value="ECO:0007669"/>
    <property type="project" value="TreeGrafter"/>
</dbReference>
<evidence type="ECO:0000256" key="1">
    <source>
        <dbReference type="SAM" id="MobiDB-lite"/>
    </source>
</evidence>
<name>A0A199UZ93_ANACO</name>
<proteinExistence type="predicted"/>
<protein>
    <submittedName>
        <fullName evidence="3">CDT1-like protein a, chloroplastic</fullName>
    </submittedName>
</protein>
<feature type="compositionally biased region" description="Low complexity" evidence="1">
    <location>
        <begin position="1"/>
        <end position="25"/>
    </location>
</feature>
<dbReference type="InterPro" id="IPR045173">
    <property type="entry name" value="Cdt1"/>
</dbReference>
<evidence type="ECO:0000313" key="4">
    <source>
        <dbReference type="Proteomes" id="UP000092600"/>
    </source>
</evidence>
<dbReference type="STRING" id="4615.A0A199UZ93"/>
<sequence length="305" mass="34381">MEPLAPSSSSSSKKPPIDPSPAAAAADDDGRIWTPEKPPQLPRRSRNRSLAFSVKEVKQAPLRLQRTEKGSGSDAAGADLGRSDDALSFVERQLLTESDRRSSPLKPKPQIRLPEKNEILCKFFNSMESSIRLLRLKGSMLTFPSICTSIQHLTERRFTYEHLAQIKHILSEAILIKKVLLRYETTCCMKPELQITLQLEAVESNSKQKGETGYSILRRLFRERLVDFFKEHPEGDEIPVAELPHPFNRSKPSEIATSEPRAITDLQFAESPSISSPLHQPVVLSHMSQSFRKRFSQKKDALPDS</sequence>
<dbReference type="Pfam" id="PF08839">
    <property type="entry name" value="CDT1"/>
    <property type="match status" value="1"/>
</dbReference>
<dbReference type="GO" id="GO:0005634">
    <property type="term" value="C:nucleus"/>
    <property type="evidence" value="ECO:0007669"/>
    <property type="project" value="TreeGrafter"/>
</dbReference>
<dbReference type="Proteomes" id="UP000092600">
    <property type="component" value="Unassembled WGS sequence"/>
</dbReference>
<dbReference type="GO" id="GO:0000076">
    <property type="term" value="P:DNA replication checkpoint signaling"/>
    <property type="evidence" value="ECO:0007669"/>
    <property type="project" value="TreeGrafter"/>
</dbReference>
<dbReference type="SMART" id="SM01075">
    <property type="entry name" value="CDT1"/>
    <property type="match status" value="1"/>
</dbReference>
<dbReference type="InterPro" id="IPR036390">
    <property type="entry name" value="WH_DNA-bd_sf"/>
</dbReference>
<dbReference type="PANTHER" id="PTHR28637">
    <property type="entry name" value="DNA REPLICATION FACTOR CDT1"/>
    <property type="match status" value="1"/>
</dbReference>
<feature type="non-terminal residue" evidence="3">
    <location>
        <position position="305"/>
    </location>
</feature>
<dbReference type="CDD" id="cd08674">
    <property type="entry name" value="Cdt1_m"/>
    <property type="match status" value="1"/>
</dbReference>
<feature type="region of interest" description="Disordered" evidence="1">
    <location>
        <begin position="1"/>
        <end position="52"/>
    </location>
</feature>
<dbReference type="SUPFAM" id="SSF46785">
    <property type="entry name" value="Winged helix' DNA-binding domain"/>
    <property type="match status" value="1"/>
</dbReference>
<evidence type="ECO:0000313" key="3">
    <source>
        <dbReference type="EMBL" id="OAY70142.1"/>
    </source>
</evidence>
<organism evidence="3 4">
    <name type="scientific">Ananas comosus</name>
    <name type="common">Pineapple</name>
    <name type="synonym">Ananas ananas</name>
    <dbReference type="NCBI Taxonomy" id="4615"/>
    <lineage>
        <taxon>Eukaryota</taxon>
        <taxon>Viridiplantae</taxon>
        <taxon>Streptophyta</taxon>
        <taxon>Embryophyta</taxon>
        <taxon>Tracheophyta</taxon>
        <taxon>Spermatophyta</taxon>
        <taxon>Magnoliopsida</taxon>
        <taxon>Liliopsida</taxon>
        <taxon>Poales</taxon>
        <taxon>Bromeliaceae</taxon>
        <taxon>Bromelioideae</taxon>
        <taxon>Ananas</taxon>
    </lineage>
</organism>
<dbReference type="GO" id="GO:0003677">
    <property type="term" value="F:DNA binding"/>
    <property type="evidence" value="ECO:0007669"/>
    <property type="project" value="InterPro"/>
</dbReference>
<dbReference type="AlphaFoldDB" id="A0A199UZ93"/>
<dbReference type="InterPro" id="IPR014939">
    <property type="entry name" value="CDT1_Gemini-bd-like"/>
</dbReference>
<dbReference type="EMBL" id="LSRQ01004044">
    <property type="protein sequence ID" value="OAY70142.1"/>
    <property type="molecule type" value="Genomic_DNA"/>
</dbReference>
<reference evidence="3 4" key="1">
    <citation type="journal article" date="2016" name="DNA Res.">
        <title>The draft genome of MD-2 pineapple using hybrid error correction of long reads.</title>
        <authorList>
            <person name="Redwan R.M."/>
            <person name="Saidin A."/>
            <person name="Kumar S.V."/>
        </authorList>
    </citation>
    <scope>NUCLEOTIDE SEQUENCE [LARGE SCALE GENOMIC DNA]</scope>
    <source>
        <strain evidence="4">cv. MD2</strain>
        <tissue evidence="3">Leaf</tissue>
    </source>
</reference>